<gene>
    <name evidence="1" type="ORF">LCGC14_2416460</name>
</gene>
<comment type="caution">
    <text evidence="1">The sequence shown here is derived from an EMBL/GenBank/DDBJ whole genome shotgun (WGS) entry which is preliminary data.</text>
</comment>
<organism evidence="1">
    <name type="scientific">marine sediment metagenome</name>
    <dbReference type="NCBI Taxonomy" id="412755"/>
    <lineage>
        <taxon>unclassified sequences</taxon>
        <taxon>metagenomes</taxon>
        <taxon>ecological metagenomes</taxon>
    </lineage>
</organism>
<accession>A0A0F9BR10</accession>
<evidence type="ECO:0000313" key="1">
    <source>
        <dbReference type="EMBL" id="KKL24325.1"/>
    </source>
</evidence>
<dbReference type="AlphaFoldDB" id="A0A0F9BR10"/>
<protein>
    <submittedName>
        <fullName evidence="1">Uncharacterized protein</fullName>
    </submittedName>
</protein>
<proteinExistence type="predicted"/>
<sequence>MFQVGKTLVLLRDIKEMPNFNPSVKNGVDSVSAGKVYWDDRNLVTCALHGAMLCVNPSRTIWRCPACHEGAFVEWDDDFMTEKCGN</sequence>
<dbReference type="EMBL" id="LAZR01036640">
    <property type="protein sequence ID" value="KKL24325.1"/>
    <property type="molecule type" value="Genomic_DNA"/>
</dbReference>
<reference evidence="1" key="1">
    <citation type="journal article" date="2015" name="Nature">
        <title>Complex archaea that bridge the gap between prokaryotes and eukaryotes.</title>
        <authorList>
            <person name="Spang A."/>
            <person name="Saw J.H."/>
            <person name="Jorgensen S.L."/>
            <person name="Zaremba-Niedzwiedzka K."/>
            <person name="Martijn J."/>
            <person name="Lind A.E."/>
            <person name="van Eijk R."/>
            <person name="Schleper C."/>
            <person name="Guy L."/>
            <person name="Ettema T.J."/>
        </authorList>
    </citation>
    <scope>NUCLEOTIDE SEQUENCE</scope>
</reference>
<name>A0A0F9BR10_9ZZZZ</name>